<dbReference type="CDD" id="cd08430">
    <property type="entry name" value="PBP2_IlvY"/>
    <property type="match status" value="1"/>
</dbReference>
<dbReference type="PROSITE" id="PS50931">
    <property type="entry name" value="HTH_LYSR"/>
    <property type="match status" value="1"/>
</dbReference>
<dbReference type="Gene3D" id="1.10.10.10">
    <property type="entry name" value="Winged helix-like DNA-binding domain superfamily/Winged helix DNA-binding domain"/>
    <property type="match status" value="1"/>
</dbReference>
<dbReference type="Pfam" id="PF03466">
    <property type="entry name" value="LysR_substrate"/>
    <property type="match status" value="1"/>
</dbReference>
<dbReference type="FunFam" id="1.10.10.10:FF:000001">
    <property type="entry name" value="LysR family transcriptional regulator"/>
    <property type="match status" value="1"/>
</dbReference>
<proteinExistence type="inferred from homology"/>
<reference evidence="6" key="1">
    <citation type="submission" date="2022-09" db="EMBL/GenBank/DDBJ databases">
        <authorList>
            <person name="Li Z.-J."/>
        </authorList>
    </citation>
    <scope>NUCLEOTIDE SEQUENCE</scope>
    <source>
        <strain evidence="6">TGB11</strain>
    </source>
</reference>
<comment type="similarity">
    <text evidence="1">Belongs to the LysR transcriptional regulatory family.</text>
</comment>
<dbReference type="SUPFAM" id="SSF53850">
    <property type="entry name" value="Periplasmic binding protein-like II"/>
    <property type="match status" value="1"/>
</dbReference>
<keyword evidence="3" id="KW-0238">DNA-binding</keyword>
<dbReference type="PANTHER" id="PTHR30126">
    <property type="entry name" value="HTH-TYPE TRANSCRIPTIONAL REGULATOR"/>
    <property type="match status" value="1"/>
</dbReference>
<dbReference type="PANTHER" id="PTHR30126:SF81">
    <property type="entry name" value="HTH-TYPE TRANSCRIPTIONAL REGULATOR ILVY"/>
    <property type="match status" value="1"/>
</dbReference>
<keyword evidence="2" id="KW-0805">Transcription regulation</keyword>
<evidence type="ECO:0000313" key="6">
    <source>
        <dbReference type="EMBL" id="WBA08606.1"/>
    </source>
</evidence>
<organism evidence="6 7">
    <name type="scientific">Salinivibrio kushneri</name>
    <dbReference type="NCBI Taxonomy" id="1908198"/>
    <lineage>
        <taxon>Bacteria</taxon>
        <taxon>Pseudomonadati</taxon>
        <taxon>Pseudomonadota</taxon>
        <taxon>Gammaproteobacteria</taxon>
        <taxon>Vibrionales</taxon>
        <taxon>Vibrionaceae</taxon>
        <taxon>Salinivibrio</taxon>
    </lineage>
</organism>
<dbReference type="SUPFAM" id="SSF46785">
    <property type="entry name" value="Winged helix' DNA-binding domain"/>
    <property type="match status" value="1"/>
</dbReference>
<dbReference type="GO" id="GO:0003700">
    <property type="term" value="F:DNA-binding transcription factor activity"/>
    <property type="evidence" value="ECO:0007669"/>
    <property type="project" value="InterPro"/>
</dbReference>
<evidence type="ECO:0000313" key="7">
    <source>
        <dbReference type="Proteomes" id="UP001164748"/>
    </source>
</evidence>
<dbReference type="Gene3D" id="3.40.190.10">
    <property type="entry name" value="Periplasmic binding protein-like II"/>
    <property type="match status" value="2"/>
</dbReference>
<dbReference type="InterPro" id="IPR037404">
    <property type="entry name" value="IlvY_PBP2"/>
</dbReference>
<accession>A0AA47KKJ4</accession>
<dbReference type="Proteomes" id="UP001164748">
    <property type="component" value="Chromosome"/>
</dbReference>
<dbReference type="EMBL" id="CP114588">
    <property type="protein sequence ID" value="WBA08606.1"/>
    <property type="molecule type" value="Genomic_DNA"/>
</dbReference>
<feature type="domain" description="HTH lysR-type" evidence="5">
    <location>
        <begin position="1"/>
        <end position="58"/>
    </location>
</feature>
<dbReference type="AlphaFoldDB" id="A0AA47KKJ4"/>
<dbReference type="InterPro" id="IPR036388">
    <property type="entry name" value="WH-like_DNA-bd_sf"/>
</dbReference>
<dbReference type="InterPro" id="IPR005119">
    <property type="entry name" value="LysR_subst-bd"/>
</dbReference>
<dbReference type="NCBIfam" id="NF008722">
    <property type="entry name" value="PRK11716.1"/>
    <property type="match status" value="1"/>
</dbReference>
<evidence type="ECO:0000256" key="4">
    <source>
        <dbReference type="ARBA" id="ARBA00023163"/>
    </source>
</evidence>
<dbReference type="InterPro" id="IPR000847">
    <property type="entry name" value="LysR_HTH_N"/>
</dbReference>
<evidence type="ECO:0000256" key="2">
    <source>
        <dbReference type="ARBA" id="ARBA00023015"/>
    </source>
</evidence>
<evidence type="ECO:0000256" key="3">
    <source>
        <dbReference type="ARBA" id="ARBA00023125"/>
    </source>
</evidence>
<dbReference type="InterPro" id="IPR036390">
    <property type="entry name" value="WH_DNA-bd_sf"/>
</dbReference>
<dbReference type="PRINTS" id="PR00039">
    <property type="entry name" value="HTHLYSR"/>
</dbReference>
<gene>
    <name evidence="6" type="primary">ilvY</name>
    <name evidence="6" type="ORF">N8M53_12605</name>
</gene>
<keyword evidence="4" id="KW-0804">Transcription</keyword>
<dbReference type="Pfam" id="PF00126">
    <property type="entry name" value="HTH_1"/>
    <property type="match status" value="1"/>
</dbReference>
<dbReference type="GO" id="GO:0000976">
    <property type="term" value="F:transcription cis-regulatory region binding"/>
    <property type="evidence" value="ECO:0007669"/>
    <property type="project" value="TreeGrafter"/>
</dbReference>
<dbReference type="RefSeq" id="WP_269579019.1">
    <property type="nucleotide sequence ID" value="NZ_CP114588.1"/>
</dbReference>
<protein>
    <submittedName>
        <fullName evidence="6">HTH-type transcriptional activator IlvY</fullName>
    </submittedName>
</protein>
<sequence>MNAKQLTGFLHLCDTKSYTRAAQAMHVSPSALSRIIQRLEEDIGQPLFIRTNKAVDLTPAGKTLLPVARDILQLWHTTKASINEHASLLGGKLTLFCSVTASYSHLPELLARFRQQYPNIELQLLTGDPAQAEEKVQDNSADIAIAAKPKRLSSSLVFQPIDTVSLSVIAPAMASSGIDLQAIDWQHTPLILPEAGTARELADQWLTSKGIEPNVYAQIAGHEAIVSMVALGCGIGVAPDVVIDNSPVKDKVERLRQEIVQPLELGLCCKASRSKEPLLNALLDVMR</sequence>
<evidence type="ECO:0000259" key="5">
    <source>
        <dbReference type="PROSITE" id="PS50931"/>
    </source>
</evidence>
<evidence type="ECO:0000256" key="1">
    <source>
        <dbReference type="ARBA" id="ARBA00009437"/>
    </source>
</evidence>
<name>A0AA47KKJ4_9GAMM</name>